<comment type="caution">
    <text evidence="1">The sequence shown here is derived from an EMBL/GenBank/DDBJ whole genome shotgun (WGS) entry which is preliminary data.</text>
</comment>
<proteinExistence type="predicted"/>
<dbReference type="EMBL" id="JBHSSG010000007">
    <property type="protein sequence ID" value="MFC6178073.1"/>
    <property type="molecule type" value="Genomic_DNA"/>
</dbReference>
<keyword evidence="2" id="KW-1185">Reference proteome</keyword>
<dbReference type="Proteomes" id="UP001596158">
    <property type="component" value="Unassembled WGS sequence"/>
</dbReference>
<evidence type="ECO:0000313" key="1">
    <source>
        <dbReference type="EMBL" id="MFC6178073.1"/>
    </source>
</evidence>
<reference evidence="2" key="1">
    <citation type="journal article" date="2019" name="Int. J. Syst. Evol. Microbiol.">
        <title>The Global Catalogue of Microorganisms (GCM) 10K type strain sequencing project: providing services to taxonomists for standard genome sequencing and annotation.</title>
        <authorList>
            <consortium name="The Broad Institute Genomics Platform"/>
            <consortium name="The Broad Institute Genome Sequencing Center for Infectious Disease"/>
            <person name="Wu L."/>
            <person name="Ma J."/>
        </authorList>
    </citation>
    <scope>NUCLEOTIDE SEQUENCE [LARGE SCALE GENOMIC DNA]</scope>
    <source>
        <strain evidence="2">CCM 8924</strain>
    </source>
</reference>
<dbReference type="RefSeq" id="WP_137600742.1">
    <property type="nucleotide sequence ID" value="NZ_BJDT01000005.1"/>
</dbReference>
<accession>A0ABW1RRP7</accession>
<gene>
    <name evidence="1" type="ORF">ACFQGR_01425</name>
</gene>
<name>A0ABW1RRP7_9LACO</name>
<organism evidence="1 2">
    <name type="scientific">Weissella sagaensis</name>
    <dbReference type="NCBI Taxonomy" id="2559928"/>
    <lineage>
        <taxon>Bacteria</taxon>
        <taxon>Bacillati</taxon>
        <taxon>Bacillota</taxon>
        <taxon>Bacilli</taxon>
        <taxon>Lactobacillales</taxon>
        <taxon>Lactobacillaceae</taxon>
        <taxon>Weissella</taxon>
    </lineage>
</organism>
<evidence type="ECO:0000313" key="2">
    <source>
        <dbReference type="Proteomes" id="UP001596158"/>
    </source>
</evidence>
<sequence>MKSSRVNISPTAYEARYKKFVELWNRGLSKKEIANELHIGVHIVDGENYQKRLETANGMYELRESKVDNLKIDRTKMMNLVHKLEHRYHIGEFTKDQYGRGYTIRFDDATIPNDDPDYIELQKVVHAN</sequence>
<protein>
    <submittedName>
        <fullName evidence="1">Uncharacterized protein</fullName>
    </submittedName>
</protein>